<organism evidence="1 2">
    <name type="scientific">Leucogyrophana mollusca</name>
    <dbReference type="NCBI Taxonomy" id="85980"/>
    <lineage>
        <taxon>Eukaryota</taxon>
        <taxon>Fungi</taxon>
        <taxon>Dikarya</taxon>
        <taxon>Basidiomycota</taxon>
        <taxon>Agaricomycotina</taxon>
        <taxon>Agaricomycetes</taxon>
        <taxon>Agaricomycetidae</taxon>
        <taxon>Boletales</taxon>
        <taxon>Boletales incertae sedis</taxon>
        <taxon>Leucogyrophana</taxon>
    </lineage>
</organism>
<comment type="caution">
    <text evidence="1">The sequence shown here is derived from an EMBL/GenBank/DDBJ whole genome shotgun (WGS) entry which is preliminary data.</text>
</comment>
<dbReference type="Proteomes" id="UP000790709">
    <property type="component" value="Unassembled WGS sequence"/>
</dbReference>
<name>A0ACB8B6E2_9AGAM</name>
<proteinExistence type="predicted"/>
<evidence type="ECO:0000313" key="1">
    <source>
        <dbReference type="EMBL" id="KAH7921366.1"/>
    </source>
</evidence>
<keyword evidence="2" id="KW-1185">Reference proteome</keyword>
<accession>A0ACB8B6E2</accession>
<evidence type="ECO:0000313" key="2">
    <source>
        <dbReference type="Proteomes" id="UP000790709"/>
    </source>
</evidence>
<gene>
    <name evidence="1" type="ORF">BV22DRAFT_1132346</name>
</gene>
<reference evidence="1" key="1">
    <citation type="journal article" date="2021" name="New Phytol.">
        <title>Evolutionary innovations through gain and loss of genes in the ectomycorrhizal Boletales.</title>
        <authorList>
            <person name="Wu G."/>
            <person name="Miyauchi S."/>
            <person name="Morin E."/>
            <person name="Kuo A."/>
            <person name="Drula E."/>
            <person name="Varga T."/>
            <person name="Kohler A."/>
            <person name="Feng B."/>
            <person name="Cao Y."/>
            <person name="Lipzen A."/>
            <person name="Daum C."/>
            <person name="Hundley H."/>
            <person name="Pangilinan J."/>
            <person name="Johnson J."/>
            <person name="Barry K."/>
            <person name="LaButti K."/>
            <person name="Ng V."/>
            <person name="Ahrendt S."/>
            <person name="Min B."/>
            <person name="Choi I.G."/>
            <person name="Park H."/>
            <person name="Plett J.M."/>
            <person name="Magnuson J."/>
            <person name="Spatafora J.W."/>
            <person name="Nagy L.G."/>
            <person name="Henrissat B."/>
            <person name="Grigoriev I.V."/>
            <person name="Yang Z.L."/>
            <person name="Xu J."/>
            <person name="Martin F.M."/>
        </authorList>
    </citation>
    <scope>NUCLEOTIDE SEQUENCE</scope>
    <source>
        <strain evidence="1">KUC20120723A-06</strain>
    </source>
</reference>
<sequence length="82" mass="8874">MDVQSNKLLGIASRPMSTAWTGVPPTSMCPGTHSGTNELWVLEPFLGASDKIECGLEAYLIQLIGMNDSQINPIAYYDPTES</sequence>
<protein>
    <submittedName>
        <fullName evidence="1">Uncharacterized protein</fullName>
    </submittedName>
</protein>
<dbReference type="EMBL" id="MU266530">
    <property type="protein sequence ID" value="KAH7921366.1"/>
    <property type="molecule type" value="Genomic_DNA"/>
</dbReference>